<proteinExistence type="predicted"/>
<gene>
    <name evidence="1" type="ORF">GSM42_02210</name>
</gene>
<dbReference type="Proteomes" id="UP000430692">
    <property type="component" value="Unassembled WGS sequence"/>
</dbReference>
<name>A0A6I4VX41_9BACL</name>
<reference evidence="1 2" key="1">
    <citation type="submission" date="2019-12" db="EMBL/GenBank/DDBJ databases">
        <title>Whole-genome analyses of novel actinobacteria.</title>
        <authorList>
            <person name="Sahin N."/>
            <person name="Saygin H."/>
        </authorList>
    </citation>
    <scope>NUCLEOTIDE SEQUENCE [LARGE SCALE GENOMIC DNA]</scope>
    <source>
        <strain evidence="1 2">KC615</strain>
    </source>
</reference>
<sequence length="140" mass="16673">MRLLEKKETNWSTIAPYLDTLLLPVYHYQMVQKELYLEEASLIEYITEELEKRLIGRMLLLPAYSMIGNDYKLLQCMVDNAKKELVHSGFHYTFLVILEGNWEENSLNTPFHLLTVKKEAEKEMELERLYEEVLQIWQSA</sequence>
<keyword evidence="2" id="KW-1185">Reference proteome</keyword>
<comment type="caution">
    <text evidence="1">The sequence shown here is derived from an EMBL/GenBank/DDBJ whole genome shotgun (WGS) entry which is preliminary data.</text>
</comment>
<protein>
    <submittedName>
        <fullName evidence="1">DUF2487 family protein</fullName>
    </submittedName>
</protein>
<accession>A0A6I4VX41</accession>
<evidence type="ECO:0000313" key="2">
    <source>
        <dbReference type="Proteomes" id="UP000430692"/>
    </source>
</evidence>
<dbReference type="Pfam" id="PF10673">
    <property type="entry name" value="DUF2487"/>
    <property type="match status" value="1"/>
</dbReference>
<organism evidence="1 2">
    <name type="scientific">Shimazuella alba</name>
    <dbReference type="NCBI Taxonomy" id="2690964"/>
    <lineage>
        <taxon>Bacteria</taxon>
        <taxon>Bacillati</taxon>
        <taxon>Bacillota</taxon>
        <taxon>Bacilli</taxon>
        <taxon>Bacillales</taxon>
        <taxon>Thermoactinomycetaceae</taxon>
        <taxon>Shimazuella</taxon>
    </lineage>
</organism>
<dbReference type="InterPro" id="IPR019615">
    <property type="entry name" value="DUF2487"/>
</dbReference>
<evidence type="ECO:0000313" key="1">
    <source>
        <dbReference type="EMBL" id="MXQ52582.1"/>
    </source>
</evidence>
<dbReference type="RefSeq" id="WP_160799589.1">
    <property type="nucleotide sequence ID" value="NZ_WUUL01000001.1"/>
</dbReference>
<dbReference type="EMBL" id="WUUL01000001">
    <property type="protein sequence ID" value="MXQ52582.1"/>
    <property type="molecule type" value="Genomic_DNA"/>
</dbReference>
<dbReference type="AlphaFoldDB" id="A0A6I4VX41"/>